<protein>
    <submittedName>
        <fullName evidence="1">Uncharacterized protein</fullName>
    </submittedName>
</protein>
<name>A0ABU3EZF0_9ENTE</name>
<sequence>MAVKPLDERQLFRMKRENLEKRINLYYLETHDTDTVLEYSLAVLVFNGITIDDYSFVCKDLIKEIFLTNEPSDKLRDYCLYFYDFFEYEEWEQVRDRLFKNRAAFSEHTRAIRPETKYVRAESAPTAETTESSEDYFETVFKDELGKKHKQRFRNVDVDMPNKKLFTLLRILTKLTIFEKDGVRRFTQVVPADCKTIIADTF</sequence>
<proteinExistence type="predicted"/>
<gene>
    <name evidence="1" type="ORF">P7D85_09630</name>
</gene>
<evidence type="ECO:0000313" key="2">
    <source>
        <dbReference type="Proteomes" id="UP001252875"/>
    </source>
</evidence>
<dbReference type="EMBL" id="JARPYI010000004">
    <property type="protein sequence ID" value="MDT2600036.1"/>
    <property type="molecule type" value="Genomic_DNA"/>
</dbReference>
<dbReference type="RefSeq" id="WP_088931905.1">
    <property type="nucleotide sequence ID" value="NZ_JAFLVW010000015.1"/>
</dbReference>
<keyword evidence="2" id="KW-1185">Reference proteome</keyword>
<reference evidence="1 2" key="1">
    <citation type="submission" date="2023-03" db="EMBL/GenBank/DDBJ databases">
        <authorList>
            <person name="Shen W."/>
            <person name="Cai J."/>
        </authorList>
    </citation>
    <scope>NUCLEOTIDE SEQUENCE [LARGE SCALE GENOMIC DNA]</scope>
    <source>
        <strain evidence="1 2">D6-4</strain>
    </source>
</reference>
<dbReference type="Proteomes" id="UP001252875">
    <property type="component" value="Unassembled WGS sequence"/>
</dbReference>
<evidence type="ECO:0000313" key="1">
    <source>
        <dbReference type="EMBL" id="MDT2600036.1"/>
    </source>
</evidence>
<organism evidence="1 2">
    <name type="scientific">Enterococcus hulanensis</name>
    <dbReference type="NCBI Taxonomy" id="2559929"/>
    <lineage>
        <taxon>Bacteria</taxon>
        <taxon>Bacillati</taxon>
        <taxon>Bacillota</taxon>
        <taxon>Bacilli</taxon>
        <taxon>Lactobacillales</taxon>
        <taxon>Enterococcaceae</taxon>
        <taxon>Enterococcus</taxon>
    </lineage>
</organism>
<accession>A0ABU3EZF0</accession>
<comment type="caution">
    <text evidence="1">The sequence shown here is derived from an EMBL/GenBank/DDBJ whole genome shotgun (WGS) entry which is preliminary data.</text>
</comment>